<keyword evidence="6" id="KW-0862">Zinc</keyword>
<comment type="subcellular location">
    <subcellularLocation>
        <location evidence="1">Nucleus</location>
    </subcellularLocation>
</comment>
<dbReference type="PROSITE" id="PS50157">
    <property type="entry name" value="ZINC_FINGER_C2H2_2"/>
    <property type="match status" value="2"/>
</dbReference>
<evidence type="ECO:0000256" key="12">
    <source>
        <dbReference type="SAM" id="MobiDB-lite"/>
    </source>
</evidence>
<feature type="compositionally biased region" description="Basic and acidic residues" evidence="12">
    <location>
        <begin position="223"/>
        <end position="246"/>
    </location>
</feature>
<keyword evidence="7" id="KW-0805">Transcription regulation</keyword>
<dbReference type="PROSITE" id="PS50097">
    <property type="entry name" value="BTB"/>
    <property type="match status" value="1"/>
</dbReference>
<dbReference type="Gene3D" id="3.30.710.10">
    <property type="entry name" value="Potassium Channel Kv1.1, Chain A"/>
    <property type="match status" value="1"/>
</dbReference>
<dbReference type="SUPFAM" id="SSF57667">
    <property type="entry name" value="beta-beta-alpha zinc fingers"/>
    <property type="match status" value="1"/>
</dbReference>
<dbReference type="FunCoup" id="H2ULV7">
    <property type="interactions" value="102"/>
</dbReference>
<organism evidence="15 16">
    <name type="scientific">Takifugu rubripes</name>
    <name type="common">Japanese pufferfish</name>
    <name type="synonym">Fugu rubripes</name>
    <dbReference type="NCBI Taxonomy" id="31033"/>
    <lineage>
        <taxon>Eukaryota</taxon>
        <taxon>Metazoa</taxon>
        <taxon>Chordata</taxon>
        <taxon>Craniata</taxon>
        <taxon>Vertebrata</taxon>
        <taxon>Euteleostomi</taxon>
        <taxon>Actinopterygii</taxon>
        <taxon>Neopterygii</taxon>
        <taxon>Teleostei</taxon>
        <taxon>Neoteleostei</taxon>
        <taxon>Acanthomorphata</taxon>
        <taxon>Eupercaria</taxon>
        <taxon>Tetraodontiformes</taxon>
        <taxon>Tetradontoidea</taxon>
        <taxon>Tetraodontidae</taxon>
        <taxon>Takifugu</taxon>
    </lineage>
</organism>
<evidence type="ECO:0000256" key="10">
    <source>
        <dbReference type="ARBA" id="ARBA00023242"/>
    </source>
</evidence>
<evidence type="ECO:0000256" key="8">
    <source>
        <dbReference type="ARBA" id="ARBA00023125"/>
    </source>
</evidence>
<gene>
    <name evidence="15" type="primary">zbtb8b</name>
</gene>
<dbReference type="GO" id="GO:0000978">
    <property type="term" value="F:RNA polymerase II cis-regulatory region sequence-specific DNA binding"/>
    <property type="evidence" value="ECO:0007669"/>
    <property type="project" value="TreeGrafter"/>
</dbReference>
<dbReference type="GO" id="GO:0008270">
    <property type="term" value="F:zinc ion binding"/>
    <property type="evidence" value="ECO:0007669"/>
    <property type="project" value="UniProtKB-KW"/>
</dbReference>
<feature type="domain" description="C2H2-type" evidence="14">
    <location>
        <begin position="419"/>
        <end position="447"/>
    </location>
</feature>
<keyword evidence="16" id="KW-1185">Reference proteome</keyword>
<dbReference type="GeneTree" id="ENSGT00940000154994"/>
<name>H2ULV7_TAKRU</name>
<dbReference type="HOGENOM" id="CLU_002934_1_1_1"/>
<keyword evidence="10" id="KW-0539">Nucleus</keyword>
<feature type="domain" description="BTB" evidence="13">
    <location>
        <begin position="45"/>
        <end position="114"/>
    </location>
</feature>
<dbReference type="PANTHER" id="PTHR46105:SF25">
    <property type="entry name" value="ZGC:110075 PROTEIN"/>
    <property type="match status" value="1"/>
</dbReference>
<dbReference type="SUPFAM" id="SSF54695">
    <property type="entry name" value="POZ domain"/>
    <property type="match status" value="1"/>
</dbReference>
<evidence type="ECO:0000313" key="16">
    <source>
        <dbReference type="Proteomes" id="UP000005226"/>
    </source>
</evidence>
<accession>H2ULV7</accession>
<feature type="region of interest" description="Disordered" evidence="12">
    <location>
        <begin position="150"/>
        <end position="264"/>
    </location>
</feature>
<dbReference type="Pfam" id="PF00651">
    <property type="entry name" value="BTB"/>
    <property type="match status" value="1"/>
</dbReference>
<feature type="compositionally biased region" description="Low complexity" evidence="12">
    <location>
        <begin position="171"/>
        <end position="183"/>
    </location>
</feature>
<evidence type="ECO:0000256" key="2">
    <source>
        <dbReference type="ARBA" id="ARBA00006991"/>
    </source>
</evidence>
<reference evidence="15" key="2">
    <citation type="submission" date="2025-08" db="UniProtKB">
        <authorList>
            <consortium name="Ensembl"/>
        </authorList>
    </citation>
    <scope>IDENTIFICATION</scope>
</reference>
<dbReference type="InterPro" id="IPR036236">
    <property type="entry name" value="Znf_C2H2_sf"/>
</dbReference>
<dbReference type="Gene3D" id="3.30.160.60">
    <property type="entry name" value="Classic Zinc Finger"/>
    <property type="match status" value="2"/>
</dbReference>
<evidence type="ECO:0000256" key="4">
    <source>
        <dbReference type="ARBA" id="ARBA00022737"/>
    </source>
</evidence>
<evidence type="ECO:0000256" key="9">
    <source>
        <dbReference type="ARBA" id="ARBA00023163"/>
    </source>
</evidence>
<comment type="similarity">
    <text evidence="2">Belongs to the krueppel C2H2-type zinc-finger protein family.</text>
</comment>
<dbReference type="PROSITE" id="PS00028">
    <property type="entry name" value="ZINC_FINGER_C2H2_1"/>
    <property type="match status" value="1"/>
</dbReference>
<dbReference type="OMA" id="MMDVQTD"/>
<reference evidence="15" key="3">
    <citation type="submission" date="2025-09" db="UniProtKB">
        <authorList>
            <consortium name="Ensembl"/>
        </authorList>
    </citation>
    <scope>IDENTIFICATION</scope>
</reference>
<dbReference type="InterPro" id="IPR050457">
    <property type="entry name" value="ZnFinger_BTB_dom_contain"/>
</dbReference>
<dbReference type="AlphaFoldDB" id="H2ULV7"/>
<dbReference type="GO" id="GO:0000981">
    <property type="term" value="F:DNA-binding transcription factor activity, RNA polymerase II-specific"/>
    <property type="evidence" value="ECO:0007669"/>
    <property type="project" value="TreeGrafter"/>
</dbReference>
<feature type="compositionally biased region" description="Polar residues" evidence="12">
    <location>
        <begin position="247"/>
        <end position="256"/>
    </location>
</feature>
<dbReference type="SMART" id="SM00355">
    <property type="entry name" value="ZnF_C2H2"/>
    <property type="match status" value="2"/>
</dbReference>
<keyword evidence="4" id="KW-0677">Repeat</keyword>
<dbReference type="PANTHER" id="PTHR46105">
    <property type="entry name" value="AGAP004733-PA"/>
    <property type="match status" value="1"/>
</dbReference>
<dbReference type="GO" id="GO:0005634">
    <property type="term" value="C:nucleus"/>
    <property type="evidence" value="ECO:0007669"/>
    <property type="project" value="UniProtKB-SubCell"/>
</dbReference>
<evidence type="ECO:0000256" key="7">
    <source>
        <dbReference type="ARBA" id="ARBA00023015"/>
    </source>
</evidence>
<keyword evidence="8" id="KW-0238">DNA-binding</keyword>
<keyword evidence="3" id="KW-0479">Metal-binding</keyword>
<protein>
    <submittedName>
        <fullName evidence="15">Zinc finger and BTB domain containing 8B</fullName>
    </submittedName>
</protein>
<dbReference type="eggNOG" id="KOG3340">
    <property type="taxonomic scope" value="Eukaryota"/>
</dbReference>
<dbReference type="Proteomes" id="UP000005226">
    <property type="component" value="Chromosome 12"/>
</dbReference>
<evidence type="ECO:0000313" key="15">
    <source>
        <dbReference type="Ensembl" id="ENSTRUP00000037928.3"/>
    </source>
</evidence>
<dbReference type="InterPro" id="IPR011333">
    <property type="entry name" value="SKP1/BTB/POZ_sf"/>
</dbReference>
<dbReference type="Ensembl" id="ENSTRUT00000038064.3">
    <property type="protein sequence ID" value="ENSTRUP00000037928.3"/>
    <property type="gene ID" value="ENSTRUG00000014848.3"/>
</dbReference>
<dbReference type="InterPro" id="IPR013087">
    <property type="entry name" value="Znf_C2H2_type"/>
</dbReference>
<proteinExistence type="inferred from homology"/>
<reference evidence="15 16" key="1">
    <citation type="journal article" date="2011" name="Genome Biol. Evol.">
        <title>Integration of the genetic map and genome assembly of fugu facilitates insights into distinct features of genome evolution in teleosts and mammals.</title>
        <authorList>
            <person name="Kai W."/>
            <person name="Kikuchi K."/>
            <person name="Tohari S."/>
            <person name="Chew A.K."/>
            <person name="Tay A."/>
            <person name="Fujiwara A."/>
            <person name="Hosoya S."/>
            <person name="Suetake H."/>
            <person name="Naruse K."/>
            <person name="Brenner S."/>
            <person name="Suzuki Y."/>
            <person name="Venkatesh B."/>
        </authorList>
    </citation>
    <scope>NUCLEOTIDE SEQUENCE [LARGE SCALE GENOMIC DNA]</scope>
</reference>
<dbReference type="InterPro" id="IPR000210">
    <property type="entry name" value="BTB/POZ_dom"/>
</dbReference>
<feature type="domain" description="C2H2-type" evidence="14">
    <location>
        <begin position="391"/>
        <end position="418"/>
    </location>
</feature>
<feature type="compositionally biased region" description="Basic and acidic residues" evidence="12">
    <location>
        <begin position="150"/>
        <end position="161"/>
    </location>
</feature>
<evidence type="ECO:0000256" key="3">
    <source>
        <dbReference type="ARBA" id="ARBA00022723"/>
    </source>
</evidence>
<evidence type="ECO:0000256" key="11">
    <source>
        <dbReference type="PROSITE-ProRule" id="PRU00042"/>
    </source>
</evidence>
<evidence type="ECO:0000256" key="5">
    <source>
        <dbReference type="ARBA" id="ARBA00022771"/>
    </source>
</evidence>
<evidence type="ECO:0000259" key="14">
    <source>
        <dbReference type="PROSITE" id="PS50157"/>
    </source>
</evidence>
<evidence type="ECO:0000256" key="6">
    <source>
        <dbReference type="ARBA" id="ARBA00022833"/>
    </source>
</evidence>
<dbReference type="SMART" id="SM00225">
    <property type="entry name" value="BTB"/>
    <property type="match status" value="1"/>
</dbReference>
<keyword evidence="9" id="KW-0804">Transcription</keyword>
<evidence type="ECO:0000259" key="13">
    <source>
        <dbReference type="PROSITE" id="PS50097"/>
    </source>
</evidence>
<dbReference type="FunFam" id="3.30.160.60:FF:000185">
    <property type="entry name" value="zinc finger protein 319"/>
    <property type="match status" value="1"/>
</dbReference>
<keyword evidence="5 11" id="KW-0863">Zinc-finger</keyword>
<dbReference type="InParanoid" id="H2ULV7"/>
<evidence type="ECO:0000256" key="1">
    <source>
        <dbReference type="ARBA" id="ARBA00004123"/>
    </source>
</evidence>
<sequence>MSGVLLPSTRFKVELGLLQSDMEVPFYLSKLLFELNEQRKRDFFCDCSILVEGRVFKAHRNVLFAGSGYFRALLVHYLQDSGQRCSTASLDIVTADAFSIILDYLYSGRLALNRTNVIEVMSAASYLQMTDLVNFCKEYIRSSLEICNKEKEKKREKDNQAQDRTAGPDSGTAAATISSGAEAAEPHSQVAEAERGSGLHSESQTSARTALPIPVTTTPCKSRNIDGDYHSKKEFDSGGGDQEHQVDQTNHTSSPGLTPELVNPKIEYDPDEEHIQSPDTKDLALYPAPALNNSIHSRRLPSSPSPSYERFSLGYSPSFNNARQLMEIVSRSEGPSLVDRLGNRFNHSLMNSTGGRMDESGGFVGSSMLEIQSDWLGEDAGDGLVVPVKLHKCPFCPYTAKQKGIMKRHIRCHTGERPYPCPVCGKRFTRQEHLRSHTHSVHRQDWPVSCKSCRRTFTGSNISPGLRRFGICDSCNCVTTTHGYSEPPATHPEPVDRGDGSADWSSFIDDMDDVEIAPSCVCSVSYGCCHNKGFLYPCICFLH</sequence>